<organism evidence="4 5">
    <name type="scientific">Psychromonas arctica</name>
    <dbReference type="NCBI Taxonomy" id="168275"/>
    <lineage>
        <taxon>Bacteria</taxon>
        <taxon>Pseudomonadati</taxon>
        <taxon>Pseudomonadota</taxon>
        <taxon>Gammaproteobacteria</taxon>
        <taxon>Alteromonadales</taxon>
        <taxon>Psychromonadaceae</taxon>
        <taxon>Psychromonas</taxon>
    </lineage>
</organism>
<keyword evidence="4" id="KW-0456">Lyase</keyword>
<dbReference type="Proteomes" id="UP001366060">
    <property type="component" value="Unassembled WGS sequence"/>
</dbReference>
<dbReference type="SUPFAM" id="SSF49899">
    <property type="entry name" value="Concanavalin A-like lectins/glucanases"/>
    <property type="match status" value="1"/>
</dbReference>
<dbReference type="InterPro" id="IPR014895">
    <property type="entry name" value="Alginate_lyase_2"/>
</dbReference>
<name>A0ABU9H8W8_9GAMM</name>
<feature type="chain" id="PRO_5045058906" evidence="2">
    <location>
        <begin position="29"/>
        <end position="575"/>
    </location>
</feature>
<gene>
    <name evidence="4" type="ORF">V6255_03725</name>
</gene>
<dbReference type="Gene3D" id="2.60.120.200">
    <property type="match status" value="1"/>
</dbReference>
<evidence type="ECO:0000256" key="2">
    <source>
        <dbReference type="SAM" id="SignalP"/>
    </source>
</evidence>
<feature type="region of interest" description="Disordered" evidence="1">
    <location>
        <begin position="174"/>
        <end position="205"/>
    </location>
</feature>
<dbReference type="InterPro" id="IPR000421">
    <property type="entry name" value="FA58C"/>
</dbReference>
<feature type="domain" description="F5/8 type C" evidence="3">
    <location>
        <begin position="154"/>
        <end position="303"/>
    </location>
</feature>
<dbReference type="InterPro" id="IPR008979">
    <property type="entry name" value="Galactose-bd-like_sf"/>
</dbReference>
<evidence type="ECO:0000313" key="4">
    <source>
        <dbReference type="EMBL" id="MEL0658241.1"/>
    </source>
</evidence>
<accession>A0ABU9H8W8</accession>
<comment type="caution">
    <text evidence="4">The sequence shown here is derived from an EMBL/GenBank/DDBJ whole genome shotgun (WGS) entry which is preliminary data.</text>
</comment>
<keyword evidence="2" id="KW-0732">Signal</keyword>
<evidence type="ECO:0000256" key="1">
    <source>
        <dbReference type="SAM" id="MobiDB-lite"/>
    </source>
</evidence>
<feature type="compositionally biased region" description="Basic and acidic residues" evidence="1">
    <location>
        <begin position="192"/>
        <end position="205"/>
    </location>
</feature>
<protein>
    <submittedName>
        <fullName evidence="4">Polysaccharide lyase family 7 protein</fullName>
    </submittedName>
</protein>
<dbReference type="SUPFAM" id="SSF49785">
    <property type="entry name" value="Galactose-binding domain-like"/>
    <property type="match status" value="1"/>
</dbReference>
<dbReference type="PROSITE" id="PS50022">
    <property type="entry name" value="FA58C_3"/>
    <property type="match status" value="1"/>
</dbReference>
<sequence length="575" mass="62299">MKLNTKLRYTTTLVAAALSVAAIPAVNAASVSIVNAGFEDSFKSGWVDTDPSAISSDERSGSKAAKITGDGGKFEQDVTVKANTDYVLTAYIAGYGKIGASVDGTRYTRTGGGNDYEQVSVSFNSGSSTSITIFGNYYNEEGRFDDFALESKGTTETETETVAGDTCTGNSALVISSTSDDGTNDGHGPENTIDKDTADDSRWSSKGDGKTITYDLGAKASVKELAVKWYKGSERSSYFDIHTSTNNSNWTSVLSGGISSGGDSSYETIDVTDTEARYVRVTGNGNSEGSTWNSIVETKILGCTDGSTADTDTDDTSGSDSSDNVTVAPGDAEYPSDLMSNYNQWKITYPDGVEDKTLLKASNEYFYVNDEGNGIVFRAPVRSNNGTTPNSDYIRSELRERTTDGKSDIYWTTSGTHVAYSKQAITHLPLVKDHLVATQIHGNKDDGIDDSMVLRLEGEHLFLSFNGGKLRSNLTIKEDYKLGTIHEVIFEVVNDKHYVYYSEDGGLNAAYTAGNASKYLVKDGSSDYVMDLNYDKSYFKIGNYTQTNADEESSSTDDEDNYGEVVVYDFWVNHE</sequence>
<reference evidence="4 5" key="1">
    <citation type="submission" date="2024-02" db="EMBL/GenBank/DDBJ databases">
        <title>Bacteria isolated from the canopy kelp, Nereocystis luetkeana.</title>
        <authorList>
            <person name="Pfister C.A."/>
            <person name="Younker I.T."/>
            <person name="Light S.H."/>
        </authorList>
    </citation>
    <scope>NUCLEOTIDE SEQUENCE [LARGE SCALE GENOMIC DNA]</scope>
    <source>
        <strain evidence="4 5">TI.2.07</strain>
    </source>
</reference>
<feature type="region of interest" description="Disordered" evidence="1">
    <location>
        <begin position="306"/>
        <end position="335"/>
    </location>
</feature>
<dbReference type="InterPro" id="IPR013320">
    <property type="entry name" value="ConA-like_dom_sf"/>
</dbReference>
<dbReference type="GO" id="GO:0016829">
    <property type="term" value="F:lyase activity"/>
    <property type="evidence" value="ECO:0007669"/>
    <property type="project" value="UniProtKB-KW"/>
</dbReference>
<dbReference type="RefSeq" id="WP_341626933.1">
    <property type="nucleotide sequence ID" value="NZ_JBAKBA010000005.1"/>
</dbReference>
<evidence type="ECO:0000313" key="5">
    <source>
        <dbReference type="Proteomes" id="UP001366060"/>
    </source>
</evidence>
<dbReference type="Pfam" id="PF00754">
    <property type="entry name" value="F5_F8_type_C"/>
    <property type="match status" value="1"/>
</dbReference>
<dbReference type="EMBL" id="JBAKBA010000005">
    <property type="protein sequence ID" value="MEL0658241.1"/>
    <property type="molecule type" value="Genomic_DNA"/>
</dbReference>
<keyword evidence="5" id="KW-1185">Reference proteome</keyword>
<dbReference type="Pfam" id="PF08787">
    <property type="entry name" value="Alginate_lyase2"/>
    <property type="match status" value="1"/>
</dbReference>
<dbReference type="Gene3D" id="2.60.120.260">
    <property type="entry name" value="Galactose-binding domain-like"/>
    <property type="match status" value="1"/>
</dbReference>
<evidence type="ECO:0000259" key="3">
    <source>
        <dbReference type="PROSITE" id="PS50022"/>
    </source>
</evidence>
<feature type="signal peptide" evidence="2">
    <location>
        <begin position="1"/>
        <end position="28"/>
    </location>
</feature>
<proteinExistence type="predicted"/>